<dbReference type="AlphaFoldDB" id="A0AAE5AA29"/>
<evidence type="ECO:0000313" key="4">
    <source>
        <dbReference type="Proteomes" id="UP001186041"/>
    </source>
</evidence>
<dbReference type="EMBL" id="JAWLVV010000001">
    <property type="protein sequence ID" value="MDV7288763.1"/>
    <property type="molecule type" value="Genomic_DNA"/>
</dbReference>
<comment type="caution">
    <text evidence="3">The sequence shown here is derived from an EMBL/GenBank/DDBJ whole genome shotgun (WGS) entry which is preliminary data.</text>
</comment>
<gene>
    <name evidence="3" type="ORF">R4485_01125</name>
</gene>
<feature type="region of interest" description="Disordered" evidence="2">
    <location>
        <begin position="1030"/>
        <end position="1080"/>
    </location>
</feature>
<evidence type="ECO:0000256" key="2">
    <source>
        <dbReference type="SAM" id="MobiDB-lite"/>
    </source>
</evidence>
<feature type="region of interest" description="Disordered" evidence="2">
    <location>
        <begin position="785"/>
        <end position="805"/>
    </location>
</feature>
<feature type="compositionally biased region" description="Polar residues" evidence="2">
    <location>
        <begin position="1035"/>
        <end position="1068"/>
    </location>
</feature>
<accession>A0AAE5AA29</accession>
<dbReference type="Proteomes" id="UP001186041">
    <property type="component" value="Unassembled WGS sequence"/>
</dbReference>
<keyword evidence="1" id="KW-0175">Coiled coil</keyword>
<feature type="coiled-coil region" evidence="1">
    <location>
        <begin position="582"/>
        <end position="637"/>
    </location>
</feature>
<evidence type="ECO:0008006" key="5">
    <source>
        <dbReference type="Google" id="ProtNLM"/>
    </source>
</evidence>
<evidence type="ECO:0000256" key="1">
    <source>
        <dbReference type="SAM" id="Coils"/>
    </source>
</evidence>
<dbReference type="RefSeq" id="WP_317721490.1">
    <property type="nucleotide sequence ID" value="NZ_JAWLVK010000001.1"/>
</dbReference>
<evidence type="ECO:0000313" key="3">
    <source>
        <dbReference type="EMBL" id="MDV7288763.1"/>
    </source>
</evidence>
<name>A0AAE5AA29_MYCFO</name>
<organism evidence="3 4">
    <name type="scientific">Mycolicibacterium fortuitum</name>
    <name type="common">Mycobacterium fortuitum</name>
    <dbReference type="NCBI Taxonomy" id="1766"/>
    <lineage>
        <taxon>Bacteria</taxon>
        <taxon>Bacillati</taxon>
        <taxon>Actinomycetota</taxon>
        <taxon>Actinomycetes</taxon>
        <taxon>Mycobacteriales</taxon>
        <taxon>Mycobacteriaceae</taxon>
        <taxon>Mycolicibacterium</taxon>
    </lineage>
</organism>
<reference evidence="3" key="1">
    <citation type="submission" date="2023-10" db="EMBL/GenBank/DDBJ databases">
        <title>Mycolicibacterium fortuitum clinical isolates causing pulmonary infections in humans.</title>
        <authorList>
            <person name="Mejia-Ponce P.M."/>
            <person name="Zenteno-Cuevas R."/>
            <person name="Licona-Cassani C."/>
        </authorList>
    </citation>
    <scope>NUCLEOTIDE SEQUENCE</scope>
    <source>
        <strain evidence="3">M8</strain>
    </source>
</reference>
<sequence length="1098" mass="112198">MAIHVDVYTRLHDREIRRDAQQLERTFDQTGRNMGDNLSAGVERAAPKVEKSLARVEKATDRVADAMGNVSREQAKYDDLIARGDVSRAKLIDQSERLARAKRNEQSAVREAARAHRDHNRDLIDASSIAADATNAIGNLTNSANGATSAFKGLKSAVGPAAAGIAAVGGTFVVAQLADLAKVAVTASQSLWLLPAAAAAAATGFAALKIGTLGFADAIESIRDPEKFATALQSLSPNAQQAALSIQSLLPQFDALKNSVQDSLFANVAGTIQLLATQFMPMLQTSLSGVASAFNTAFQGVASALSNNPELISGALNNIEAAFRNLAPAAQPFTEALLKIVNVGSTFLPKLGDAVADAANKFATFITDKAASGELQQWITDGINAVKELGSTIWDIGKIITDTFGSSKPEEFRDTLGNVVTAVNFVAGAIIGMSDAWNSMAEGARVAVNGAIKAINTLLGPIRTAIQLLNLLPGNDIPLPGLTPLGAGVPAPGTQGGGGLLAPRGVGTSSGVALSAVTAGGRAGMGVGSTSTPWTQMAVPAAPGDGSGRRGGPHLPDAPVVAYDPTVPGGSSPATFSQETSFLDARQKLAEKRARLDQLEKSSVATEQDRLKARNDVVEAERDLQGAEIRLNEARNTQYQKMIKAGDQYSRQMGEIGAQLDQDFGISKGLAGIAENITKFVANLAAAPLLGQLDAISQVNPSKGGYGAMGVAAAKGVFGPQYTGIEQQQGYGYAAAAMGPAALQPGQPYGLPGGTNTGGYGSSGKVFPPWVHALEQTFGVKASTYSGHQESDRNEAGYAPNPGHENRGIDWSGPVDAMQQFANYLSQIPGSLEQVIWQNPNTGQATEIAGGRPQPGYFSGDLGGHQNHVHTRQSAAIPLPGMASSAYAPTAPAAPSVTPSLAGVPSMPGGMMPGMGAPSAAPFANTTYGGITPASGSGGGGVGIQSGGLLDTAIGVGASGLDMLAPGAGQAAQTGIKLANRAIQYGGQVAGIGAQGLMETFLPFGGSELANNNWLTRIVGGLAGAAPAIPNAAGKSSQPSPEQVANVDPNTTQHGQGANPGPGNTYNVQIDAGPNRSGQGIAKDFEYHTAAAAAGPGM</sequence>
<proteinExistence type="predicted"/>
<protein>
    <recommendedName>
        <fullName evidence="5">Tape measure protein</fullName>
    </recommendedName>
</protein>